<dbReference type="PANTHER" id="PTHR45615:SF15">
    <property type="entry name" value="MYOSIN HEAVY CHAIN 7-RELATED"/>
    <property type="match status" value="1"/>
</dbReference>
<dbReference type="SUPFAM" id="SSF52540">
    <property type="entry name" value="P-loop containing nucleoside triphosphate hydrolases"/>
    <property type="match status" value="2"/>
</dbReference>
<dbReference type="FunFam" id="1.20.5.340:FF:000003">
    <property type="entry name" value="Myosin heavy chain"/>
    <property type="match status" value="2"/>
</dbReference>
<dbReference type="Pfam" id="PF01576">
    <property type="entry name" value="Myosin_tail_1"/>
    <property type="match status" value="2"/>
</dbReference>
<sequence>MGDAAMAEFGPAAPYLRKSDIERLEAQTRPFDMKKECFVPDAAEEYLKASIVSRDGDKITCETSKGTTVTVKEADVHPQNPPKFDKIEDMAMFTFLHEPAVLFNLKERYAAWMIYTYSGLFCVTVNPYKWLPVYNQEVVLAYRGKKRSEAPPHIFSISDNAYQYMLSDRENQSILITGESGAGKTVNTKRVIQYFASIAAGSGKKETTDKKGTLEDQIIQCNPALEAFGNAKTIRNDNSSRFGKFIRIHFAASGKLASADIETYLLEKSRVTFQLKAERDYHIFYQILSQRKPELLEMLLITANPYDYAFISQGETQVASIDDADELMATDEAFDVLGFTQEEKNSIYKLIGAIMHYGNMKFKQKQREEQAEADGTEDADKSAYLMGLNSADLIKALCHPRVKVGNEWVTKGQNVQQVYYAIGALSKSVYEKMFLWMVVRINQSLDTKQPRQYFIGVLDIAGFEIFDFNTFEQLCINFTNEKLQQFFNHHMFVLEQEEYKKEGIEWEFIDFGMDLQACIDLIEKPMGIMSILEEECMFPKASDATFKAKLYDNHLGKSNNFQKPRIVKGKPEAHFSLVHYAGTVDYNINNWLVKNKDPLNETVVGLYQKSTMKLLSNLFAGYAGADSAAEGGGGGGKGKEKKKKGSSFQTVSALHRENLNKLMTNLRSTHPHFVRCIIPNETKTPGAMENPLVMHQLRCNGVLEGIRICRKGFPNRILYGDFKQRYRILNPAAIPEGQFIDSRKGAEKLLGSLDIDHNQYKFGHTKVFFKAGLLGTLEEMRDDRLALIITGIQARARGILSRIEFQKIVERRDSLLVIQWNVRAFMGVKNWPWMKLYFKIKPLLRSAEAEKEMANMKEEFLKLKEAYAKSEARRKELEEKMVTLLQEKNDLQLQVQAEQDNLCDAEERCEGLIKNKIQLEAKVKEMTERLEDEEEMNAELTAKKRKLEDECSELKKDIDDLELTLAKVEKEKHATENKVKNLTEEMAALDEIIAKLTKEKKALQEAHQQTLDDLQSEEDKVNTLTKAKAKLEQQVDDLEGSLEQEKKLRMDLERAKRKLEGDLKLTQESLMDLENDKQQLEERIKKKDFEISQLSSKIEDEQAMAAQLQKKLKELQARIEELEEELEAERAARAKVEKQRADLSRELEEISERLEEAGGATAAQIEMNKKREAEFQKLRRDLEESTLQHEATAATLRKKHADSVADLGEQIDNLQRVKQKLEKEKSELRLELDDVVSNMEQLAKAKANLEKMCRTLEDQMSEYRTKYEEGQRSINDFTMQKAKLQTENGELSRQLEEKDSLVSQLTRGKQSYTQQIEDLKRQLEEEVKAKNALAHAVQSARHDSDLLREQFEEEQEAKAELQRSLSKANSEVAQWRTKYETDAIQRTEELEDAKKKLAQRLQDAEEAVEAVNAKCSSLEKTKHRLQNEIEDLMVDVERSNAAAAALDKKQRNFDKVLAEWKQKYEESQSELESSQKEARSLSTELFKLKNSYEESLDHLETIKRENKNLQEEIADLTEQIGESGKNIHELEKVRKQLEQEKAEIQAALEEAEGSLEHEEGKILRAQLEFNQIKADIERKLTEKDEEMEQAKRNQQRMVDTLQSSLESETRSRNEALRLKKKMEGDLNEMEIQLSQANRQASEAQKQLKGLHGHLKDAQLQLDDALRGNDDLKENIAIVERRNNLLQAELDELRSLVEQTERGRKLAEQELLDVSERVQLLHSQNTSLLNQKKKLEGDNTQLQTEVEEAVQECRNAEEKAKKAITDAAMMAEELKKEQDTSAHLERMKKNMEQTIKDLQHRLDEAEQIAMKGGKKQVQKLEARVRELENEVELEQRKASESVKGVRKYERRIKELTYQTEEDRKNLARLQDLVDKLQLKVKSYKRAAEEAEEQANSNLGKFRKLQHELDEAEERADIAESQVNKLRAKSRDTGSKKGHDEDFEPSVSEEDNSGRKMGDSQMAEFGAAAPFLRKSDIERLEAQTRPFDMKKECFVPDAVEEYLKASIVSRDGDKVTCETSKGTTVTVKEADIHPQNPPKFDKIEDMAMFTFLHEPAVLFNLKERYAAWMIYTYSGLFCVTVNPYKWLPVYNQEVVLAYRGKKRSEAPPHIFSISDNAYQYMLSDRENQSILITGESGAGKTVNTKRVIQYFASIAASPSKKETTEKKGTLEDQIIQCNPALEAFGNAKTIRNDNSSRFGKFIRIHFAASGKLASADIETYLLEKSRVTFQLKAERDYHIFYQILSQKKPELLEMLLITANPYDYAFISQGETQVASINDADELMATDEAFDVLGFTQEEKNSIYKLTGAIMHYGNMKFKQKQREEQAEADGTEDADKAAYLMGLNSADLIKALCHPRVKVGNEWVTKGQNVQQVYYAIGALSKSVYEKMFLWMVVRINQSLDTKQPRQYFIGVLDIAGFEIFDFNTFEQLCINFTNEKLQQFFNHHMFVLEQEEYKKEGIEWEFIDFGMDLQACIDLIEKPMGIMSILEEECMFPKASDATFKAKLYDNHLGKSNNFQKPRIVKGKPEAHFSLVHYAGTVDYNINNWLVKNKDPLNETVVGLYQKSTMKLLSNLFANYAGADSVAEGGGGGGKGKEKKKKGSSFQTVSALHRENLNKLMTNLRSTHPHFVRCIIPNETKTPGAMENPLVMHQLRCNGVLEGIRICRKGFPNRILYGDFKQRYRILNPAAIPEGQFIDSRKGAEKLLGSLDIDHNQYKFGHTKVFFKAGLLGALEEMRDDRLALIITNIQARARGLLSRIEFQKIVERRDALLVIQWNVRAFMGVKNWPWMKLYFKIKPLLRSAEAEKEMANMKEEFLKLKEAYAKSEARRKELEEKMVTLLQEKNDLQLQVQAEQDNLCDAEERCEGLIKNKIQLEAKVKELTERVEDEEEMNAELTAKKRKLEDECSELKKDIDDLELTLAKVEKEKHATENKVKNLTEEMAALDEIIAKLTKEKKALQEAHQQTLDDLQSEEDKVNTLTKAKAKLEQQVDDLEGSLEQEKKLRMDLERAKRKLEGDLKLTQESVMDLENDKQQLEERIKKKDFEISQLNSKIEDEQAMAAQLQKKLKELQARIEELEEELEAERAARAKVEKQRADLSRELEEISERLEEAGGATAAQIEMNKKREAEFQKLRRDLEESTLQHEATAATLRKKHADSVADLGEQIDNLQRVKQKLEKEKSELRLELDDVVSNMEQLAKAKANLEKMCRTLEDQMSEYRTKYEEGQRSINDFTMQKAKLQTENGELSRQLEEKDSLVSQLTRGKQSYTQQIEDLKRQLEEEVKAKNALAHAVQSARHDSDLLREQFEEEQEAKAELQRSLSKANSEVAQWRTKYETDAIQRTEELEDAKKKLAQRLQDAEEAVEAVNAKCSSLEKTKHRLQNEIEDLMVDVERSNAAAAALDKKQRNFDKVLAEWKQKYEESQSELESSQKEARSLSTELFKLKNSYEESLDHLETMKRENKNLQEEIADLTEQIGESGKNIHELEKVRKQLEQEKAEIQAALEEAEGSLEHEEGKILRAQLEFNQVKADIERKLAEKDEEMEQSKRNQQRMVDTLQSSLESETRSRNEALRLKKKMEGDLNEMEIQLSQANRQASEAQKQLKGLHGHLKDAQLQLDDALRGNDDLKENIAIVERRNNLLQAELDELRSLVEQTERGRKLAEQELLDVSERVQLLHSQNTSLLNQKKKLEGDNTQLQTEVEEAVQECRNAEEKAKKAITDAAMMAEELKKEQDTSAHLERMKKNMEQTIKDLQHRLDEAEQIAMKGGKKQVQKLEARVRELENEVELEQRKASESVKGVRKYERRIKELTYQTEEDRKNLARLQDLVDKLQLKVKSYKRAAEEAEEQANSNLTKFRKLQHELDEAEERADIAESQVNKMRAKSRDTGSKVSVNQYTNVK</sequence>
<dbReference type="GO" id="GO:0000146">
    <property type="term" value="F:microfilament motor activity"/>
    <property type="evidence" value="ECO:0007669"/>
    <property type="project" value="TreeGrafter"/>
</dbReference>
<keyword evidence="3" id="KW-0787">Thick filament</keyword>
<dbReference type="FunFam" id="1.20.5.4820:FF:000001">
    <property type="entry name" value="Myosin heavy chain"/>
    <property type="match status" value="2"/>
</dbReference>
<dbReference type="FunFam" id="2.30.30.360:FF:000001">
    <property type="entry name" value="Myosin heavy chain"/>
    <property type="match status" value="2"/>
</dbReference>
<dbReference type="GO" id="GO:0030016">
    <property type="term" value="C:myofibril"/>
    <property type="evidence" value="ECO:0007669"/>
    <property type="project" value="UniProtKB-SubCell"/>
</dbReference>
<feature type="binding site" evidence="13">
    <location>
        <begin position="178"/>
        <end position="185"/>
    </location>
    <ligand>
        <name>ATP</name>
        <dbReference type="ChEBI" id="CHEBI:30616"/>
    </ligand>
</feature>
<evidence type="ECO:0000256" key="12">
    <source>
        <dbReference type="ARBA" id="ARBA00023203"/>
    </source>
</evidence>
<dbReference type="PANTHER" id="PTHR45615">
    <property type="entry name" value="MYOSIN HEAVY CHAIN, NON-MUSCLE"/>
    <property type="match status" value="1"/>
</dbReference>
<comment type="subcellular location">
    <subcellularLocation>
        <location evidence="1">Cytoplasm</location>
        <location evidence="1">Myofibril</location>
    </subcellularLocation>
</comment>
<dbReference type="InterPro" id="IPR002928">
    <property type="entry name" value="Myosin_tail"/>
</dbReference>
<keyword evidence="12 13" id="KW-0009">Actin-binding</keyword>
<dbReference type="Pfam" id="PF02736">
    <property type="entry name" value="Myosin_N"/>
    <property type="match status" value="2"/>
</dbReference>
<feature type="binding site" evidence="13">
    <location>
        <begin position="2132"/>
        <end position="2139"/>
    </location>
    <ligand>
        <name>ATP</name>
        <dbReference type="ChEBI" id="CHEBI:30616"/>
    </ligand>
</feature>
<dbReference type="FunFam" id="1.20.5.340:FF:000002">
    <property type="entry name" value="Myosin heavy chain"/>
    <property type="match status" value="2"/>
</dbReference>
<feature type="region of interest" description="Disordered" evidence="14">
    <location>
        <begin position="3865"/>
        <end position="3898"/>
    </location>
</feature>
<feature type="compositionally biased region" description="Acidic residues" evidence="14">
    <location>
        <begin position="1939"/>
        <end position="1949"/>
    </location>
</feature>
<dbReference type="InterPro" id="IPR014751">
    <property type="entry name" value="XRCC4-like_C"/>
</dbReference>
<dbReference type="FunFam" id="3.40.850.10:FF:000024">
    <property type="entry name" value="Myosin heavy chain, isoform J"/>
    <property type="match status" value="2"/>
</dbReference>
<comment type="similarity">
    <text evidence="2 13">Belongs to the TRAFAC class myosin-kinesin ATPase superfamily. Myosin family.</text>
</comment>
<feature type="domain" description="Myosin N-terminal SH3-like" evidence="16">
    <location>
        <begin position="32"/>
        <end position="81"/>
    </location>
</feature>
<evidence type="ECO:0000256" key="14">
    <source>
        <dbReference type="SAM" id="MobiDB-lite"/>
    </source>
</evidence>
<feature type="compositionally biased region" description="Polar residues" evidence="14">
    <location>
        <begin position="3549"/>
        <end position="3560"/>
    </location>
</feature>
<feature type="domain" description="Myosin motor" evidence="15">
    <location>
        <begin position="2039"/>
        <end position="2736"/>
    </location>
</feature>
<evidence type="ECO:0000256" key="5">
    <source>
        <dbReference type="ARBA" id="ARBA00022490"/>
    </source>
</evidence>
<feature type="region of interest" description="Disordered" evidence="14">
    <location>
        <begin position="1584"/>
        <end position="1611"/>
    </location>
</feature>
<dbReference type="FunFam" id="1.20.5.340:FF:000006">
    <property type="entry name" value="Myosin heavy chain"/>
    <property type="match status" value="2"/>
</dbReference>
<dbReference type="RefSeq" id="XP_026057520.1">
    <property type="nucleotide sequence ID" value="XM_026201735.1"/>
</dbReference>
<dbReference type="InterPro" id="IPR027417">
    <property type="entry name" value="P-loop_NTPase"/>
</dbReference>
<dbReference type="Gene3D" id="1.20.5.340">
    <property type="match status" value="9"/>
</dbReference>
<evidence type="ECO:0000259" key="15">
    <source>
        <dbReference type="PROSITE" id="PS51456"/>
    </source>
</evidence>
<dbReference type="Gene3D" id="1.20.5.370">
    <property type="match status" value="8"/>
</dbReference>
<dbReference type="Gene3D" id="1.20.58.530">
    <property type="match status" value="2"/>
</dbReference>
<dbReference type="GO" id="GO:0060048">
    <property type="term" value="P:cardiac muscle contraction"/>
    <property type="evidence" value="ECO:0007669"/>
    <property type="project" value="TreeGrafter"/>
</dbReference>
<dbReference type="FunFam" id="1.20.5.370:FF:000008">
    <property type="entry name" value="Myosin heavy chain"/>
    <property type="match status" value="2"/>
</dbReference>
<dbReference type="PROSITE" id="PS50096">
    <property type="entry name" value="IQ"/>
    <property type="match status" value="2"/>
</dbReference>
<organism evidence="17 18">
    <name type="scientific">Carassius auratus</name>
    <name type="common">Goldfish</name>
    <dbReference type="NCBI Taxonomy" id="7957"/>
    <lineage>
        <taxon>Eukaryota</taxon>
        <taxon>Metazoa</taxon>
        <taxon>Chordata</taxon>
        <taxon>Craniata</taxon>
        <taxon>Vertebrata</taxon>
        <taxon>Euteleostomi</taxon>
        <taxon>Actinopterygii</taxon>
        <taxon>Neopterygii</taxon>
        <taxon>Teleostei</taxon>
        <taxon>Ostariophysi</taxon>
        <taxon>Cypriniformes</taxon>
        <taxon>Cyprinidae</taxon>
        <taxon>Cyprininae</taxon>
        <taxon>Carassius</taxon>
    </lineage>
</organism>
<gene>
    <name evidence="18" type="primary">LOC113042719</name>
</gene>
<accession>A0A6P6JAV4</accession>
<evidence type="ECO:0000256" key="3">
    <source>
        <dbReference type="ARBA" id="ARBA00022433"/>
    </source>
</evidence>
<evidence type="ECO:0000256" key="2">
    <source>
        <dbReference type="ARBA" id="ARBA00008314"/>
    </source>
</evidence>
<proteinExistence type="inferred from homology"/>
<dbReference type="GeneID" id="113042719"/>
<evidence type="ECO:0000256" key="6">
    <source>
        <dbReference type="ARBA" id="ARBA00022741"/>
    </source>
</evidence>
<dbReference type="Gene3D" id="2.30.30.360">
    <property type="entry name" value="Myosin S1 fragment, N-terminal"/>
    <property type="match status" value="2"/>
</dbReference>
<evidence type="ECO:0000256" key="1">
    <source>
        <dbReference type="ARBA" id="ARBA00004657"/>
    </source>
</evidence>
<dbReference type="SUPFAM" id="SSF90257">
    <property type="entry name" value="Myosin rod fragments"/>
    <property type="match status" value="10"/>
</dbReference>
<dbReference type="FunFam" id="1.20.5.340:FF:000013">
    <property type="entry name" value="Myosin heavy chain"/>
    <property type="match status" value="2"/>
</dbReference>
<keyword evidence="17" id="KW-1185">Reference proteome</keyword>
<dbReference type="InterPro" id="IPR036961">
    <property type="entry name" value="Kinesin_motor_dom_sf"/>
</dbReference>
<keyword evidence="4" id="KW-0488">Methylation</keyword>
<feature type="domain" description="Myosin motor" evidence="15">
    <location>
        <begin position="85"/>
        <end position="782"/>
    </location>
</feature>
<dbReference type="Gene3D" id="3.40.850.10">
    <property type="entry name" value="Kinesin motor domain"/>
    <property type="match status" value="2"/>
</dbReference>
<dbReference type="GO" id="GO:0045214">
    <property type="term" value="P:sarcomere organization"/>
    <property type="evidence" value="ECO:0007669"/>
    <property type="project" value="TreeGrafter"/>
</dbReference>
<keyword evidence="11" id="KW-0514">Muscle protein</keyword>
<dbReference type="Pfam" id="PF00063">
    <property type="entry name" value="Myosin_head"/>
    <property type="match status" value="2"/>
</dbReference>
<dbReference type="GO" id="GO:0016460">
    <property type="term" value="C:myosin II complex"/>
    <property type="evidence" value="ECO:0007669"/>
    <property type="project" value="TreeGrafter"/>
</dbReference>
<feature type="compositionally biased region" description="Basic and acidic residues" evidence="14">
    <location>
        <begin position="1927"/>
        <end position="1938"/>
    </location>
</feature>
<dbReference type="PRINTS" id="PR00193">
    <property type="entry name" value="MYOSINHEAVY"/>
</dbReference>
<dbReference type="SMART" id="SM00242">
    <property type="entry name" value="MYSc"/>
    <property type="match status" value="2"/>
</dbReference>
<evidence type="ECO:0000256" key="10">
    <source>
        <dbReference type="ARBA" id="ARBA00023175"/>
    </source>
</evidence>
<feature type="domain" description="Myosin N-terminal SH3-like" evidence="16">
    <location>
        <begin position="1986"/>
        <end position="2035"/>
    </location>
</feature>
<dbReference type="PROSITE" id="PS51456">
    <property type="entry name" value="MYOSIN_MOTOR"/>
    <property type="match status" value="2"/>
</dbReference>
<keyword evidence="6 13" id="KW-0547">Nucleotide-binding</keyword>
<dbReference type="InterPro" id="IPR001609">
    <property type="entry name" value="Myosin_head_motor_dom-like"/>
</dbReference>
<dbReference type="PROSITE" id="PS51844">
    <property type="entry name" value="SH3_LIKE"/>
    <property type="match status" value="2"/>
</dbReference>
<dbReference type="InterPro" id="IPR004009">
    <property type="entry name" value="SH3_Myosin"/>
</dbReference>
<feature type="region of interest" description="Disordered" evidence="14">
    <location>
        <begin position="3537"/>
        <end position="3565"/>
    </location>
</feature>
<keyword evidence="8" id="KW-0175">Coiled coil</keyword>
<name>A0A6P6JAV4_CARAU</name>
<dbReference type="Gene3D" id="6.10.250.2420">
    <property type="match status" value="2"/>
</dbReference>
<dbReference type="Gene3D" id="1.20.120.720">
    <property type="entry name" value="Myosin VI head, motor domain, U50 subdomain"/>
    <property type="match status" value="2"/>
</dbReference>
<feature type="region of interest" description="Disordered" evidence="14">
    <location>
        <begin position="1912"/>
        <end position="1956"/>
    </location>
</feature>
<keyword evidence="9 13" id="KW-0518">Myosin</keyword>
<evidence type="ECO:0000256" key="13">
    <source>
        <dbReference type="PROSITE-ProRule" id="PRU00782"/>
    </source>
</evidence>
<dbReference type="InterPro" id="IPR008989">
    <property type="entry name" value="Myosin_S1_N"/>
</dbReference>
<dbReference type="GO" id="GO:0030049">
    <property type="term" value="P:muscle filament sliding"/>
    <property type="evidence" value="ECO:0007669"/>
    <property type="project" value="TreeGrafter"/>
</dbReference>
<dbReference type="CDD" id="cd01377">
    <property type="entry name" value="MYSc_class_II"/>
    <property type="match status" value="2"/>
</dbReference>
<dbReference type="FunFam" id="1.20.5.370:FF:000003">
    <property type="entry name" value="Myosin heavy chain"/>
    <property type="match status" value="2"/>
</dbReference>
<dbReference type="Gene3D" id="1.10.10.820">
    <property type="match status" value="2"/>
</dbReference>
<dbReference type="Gene3D" id="1.20.5.4820">
    <property type="match status" value="2"/>
</dbReference>
<dbReference type="FunFam" id="1.20.5.370:FF:000007">
    <property type="entry name" value="Myosin heavy chain"/>
    <property type="match status" value="2"/>
</dbReference>
<dbReference type="GO" id="GO:0005524">
    <property type="term" value="F:ATP binding"/>
    <property type="evidence" value="ECO:0007669"/>
    <property type="project" value="UniProtKB-UniRule"/>
</dbReference>
<keyword evidence="5" id="KW-0963">Cytoplasm</keyword>
<evidence type="ECO:0000256" key="11">
    <source>
        <dbReference type="ARBA" id="ARBA00023179"/>
    </source>
</evidence>
<evidence type="ECO:0000259" key="16">
    <source>
        <dbReference type="PROSITE" id="PS51844"/>
    </source>
</evidence>
<dbReference type="GO" id="GO:0007512">
    <property type="term" value="P:adult heart development"/>
    <property type="evidence" value="ECO:0007669"/>
    <property type="project" value="TreeGrafter"/>
</dbReference>
<dbReference type="GO" id="GO:0032982">
    <property type="term" value="C:myosin filament"/>
    <property type="evidence" value="ECO:0007669"/>
    <property type="project" value="UniProtKB-KW"/>
</dbReference>
<keyword evidence="10 13" id="KW-0505">Motor protein</keyword>
<reference evidence="18" key="1">
    <citation type="submission" date="2025-08" db="UniProtKB">
        <authorList>
            <consortium name="RefSeq"/>
        </authorList>
    </citation>
    <scope>IDENTIFICATION</scope>
    <source>
        <strain evidence="18">Wakin</strain>
        <tissue evidence="18">Muscle</tissue>
    </source>
</reference>
<evidence type="ECO:0000256" key="7">
    <source>
        <dbReference type="ARBA" id="ARBA00022840"/>
    </source>
</evidence>
<dbReference type="FunFam" id="1.20.120.720:FF:000001">
    <property type="entry name" value="Myosin heavy chain, muscle"/>
    <property type="match status" value="2"/>
</dbReference>
<dbReference type="FunFam" id="1.20.5.340:FF:000004">
    <property type="entry name" value="Myosin heavy chain"/>
    <property type="match status" value="2"/>
</dbReference>
<protein>
    <submittedName>
        <fullName evidence="18">Uncharacterized protein LOC113042719</fullName>
    </submittedName>
</protein>
<feature type="compositionally biased region" description="Polar residues" evidence="14">
    <location>
        <begin position="1595"/>
        <end position="1606"/>
    </location>
</feature>
<evidence type="ECO:0000256" key="4">
    <source>
        <dbReference type="ARBA" id="ARBA00022481"/>
    </source>
</evidence>
<dbReference type="FunFam" id="1.10.10.820:FF:000001">
    <property type="entry name" value="Myosin heavy chain"/>
    <property type="match status" value="2"/>
</dbReference>
<dbReference type="FunFam" id="1.20.58.530:FF:000001">
    <property type="entry name" value="Myosin heavy chain"/>
    <property type="match status" value="2"/>
</dbReference>
<dbReference type="OrthoDB" id="8847939at2759"/>
<feature type="compositionally biased region" description="Polar residues" evidence="14">
    <location>
        <begin position="3887"/>
        <end position="3898"/>
    </location>
</feature>
<evidence type="ECO:0000313" key="18">
    <source>
        <dbReference type="RefSeq" id="XP_026057520.1"/>
    </source>
</evidence>
<feature type="region of interest" description="Actin-binding" evidence="13">
    <location>
        <begin position="2613"/>
        <end position="2635"/>
    </location>
</feature>
<evidence type="ECO:0000256" key="8">
    <source>
        <dbReference type="ARBA" id="ARBA00023054"/>
    </source>
</evidence>
<feature type="region of interest" description="Actin-binding" evidence="13">
    <location>
        <begin position="659"/>
        <end position="681"/>
    </location>
</feature>
<dbReference type="Proteomes" id="UP000515129">
    <property type="component" value="Chromosome 24"/>
</dbReference>
<dbReference type="FunFam" id="1.20.5.370:FF:000002">
    <property type="entry name" value="Myosin heavy chain"/>
    <property type="match status" value="2"/>
</dbReference>
<dbReference type="KEGG" id="caua:113042719"/>
<keyword evidence="7 13" id="KW-0067">ATP-binding</keyword>
<dbReference type="GO" id="GO:0051015">
    <property type="term" value="F:actin filament binding"/>
    <property type="evidence" value="ECO:0007669"/>
    <property type="project" value="InterPro"/>
</dbReference>
<dbReference type="FunFam" id="1.20.5.370:FF:000001">
    <property type="entry name" value="Myosin heavy chain"/>
    <property type="match status" value="2"/>
</dbReference>
<evidence type="ECO:0000313" key="17">
    <source>
        <dbReference type="Proteomes" id="UP000515129"/>
    </source>
</evidence>
<evidence type="ECO:0000256" key="9">
    <source>
        <dbReference type="ARBA" id="ARBA00023123"/>
    </source>
</evidence>
<dbReference type="FunFam" id="1.20.5.1160:FF:000012">
    <property type="entry name" value="Myosin heavy chain 6"/>
    <property type="match status" value="2"/>
</dbReference>